<feature type="domain" description="Response regulatory" evidence="3">
    <location>
        <begin position="6"/>
        <end position="120"/>
    </location>
</feature>
<dbReference type="AlphaFoldDB" id="A0A0A8K3S6"/>
<dbReference type="RefSeq" id="WP_045365531.1">
    <property type="nucleotide sequence ID" value="NZ_AP014648.1"/>
</dbReference>
<dbReference type="PROSITE" id="PS50110">
    <property type="entry name" value="RESPONSE_REGULATORY"/>
    <property type="match status" value="1"/>
</dbReference>
<dbReference type="Proteomes" id="UP000031643">
    <property type="component" value="Chromosome"/>
</dbReference>
<dbReference type="GO" id="GO:0000160">
    <property type="term" value="P:phosphorelay signal transduction system"/>
    <property type="evidence" value="ECO:0007669"/>
    <property type="project" value="InterPro"/>
</dbReference>
<dbReference type="KEGG" id="mcg:GL4_1196"/>
<keyword evidence="1 2" id="KW-0597">Phosphoprotein</keyword>
<protein>
    <submittedName>
        <fullName evidence="4">Two-component response regulator</fullName>
    </submittedName>
</protein>
<evidence type="ECO:0000313" key="5">
    <source>
        <dbReference type="Proteomes" id="UP000031643"/>
    </source>
</evidence>
<keyword evidence="5" id="KW-1185">Reference proteome</keyword>
<dbReference type="Gene3D" id="3.40.50.2300">
    <property type="match status" value="1"/>
</dbReference>
<dbReference type="HOGENOM" id="CLU_000445_69_8_5"/>
<dbReference type="STRING" id="1384459.GL4_1196"/>
<organism evidence="4 5">
    <name type="scientific">Methyloceanibacter caenitepidi</name>
    <dbReference type="NCBI Taxonomy" id="1384459"/>
    <lineage>
        <taxon>Bacteria</taxon>
        <taxon>Pseudomonadati</taxon>
        <taxon>Pseudomonadota</taxon>
        <taxon>Alphaproteobacteria</taxon>
        <taxon>Hyphomicrobiales</taxon>
        <taxon>Hyphomicrobiaceae</taxon>
        <taxon>Methyloceanibacter</taxon>
    </lineage>
</organism>
<dbReference type="InterPro" id="IPR050595">
    <property type="entry name" value="Bact_response_regulator"/>
</dbReference>
<evidence type="ECO:0000256" key="1">
    <source>
        <dbReference type="ARBA" id="ARBA00022553"/>
    </source>
</evidence>
<dbReference type="EMBL" id="AP014648">
    <property type="protein sequence ID" value="BAQ16654.1"/>
    <property type="molecule type" value="Genomic_DNA"/>
</dbReference>
<dbReference type="SUPFAM" id="SSF52172">
    <property type="entry name" value="CheY-like"/>
    <property type="match status" value="1"/>
</dbReference>
<dbReference type="SMART" id="SM00448">
    <property type="entry name" value="REC"/>
    <property type="match status" value="1"/>
</dbReference>
<reference evidence="4 5" key="1">
    <citation type="submission" date="2014-09" db="EMBL/GenBank/DDBJ databases">
        <title>Genome sequencing of Methyloceanibacter caenitepidi Gela4.</title>
        <authorList>
            <person name="Takeuchi M."/>
            <person name="Susumu S."/>
            <person name="Kamagata Y."/>
            <person name="Oshima K."/>
            <person name="Hattori M."/>
            <person name="Iwasaki W."/>
        </authorList>
    </citation>
    <scope>NUCLEOTIDE SEQUENCE [LARGE SCALE GENOMIC DNA]</scope>
    <source>
        <strain evidence="4 5">Gela4</strain>
    </source>
</reference>
<evidence type="ECO:0000256" key="2">
    <source>
        <dbReference type="PROSITE-ProRule" id="PRU00169"/>
    </source>
</evidence>
<name>A0A0A8K3S6_9HYPH</name>
<dbReference type="InterPro" id="IPR001789">
    <property type="entry name" value="Sig_transdc_resp-reg_receiver"/>
</dbReference>
<gene>
    <name evidence="4" type="ORF">GL4_1196</name>
</gene>
<evidence type="ECO:0000259" key="3">
    <source>
        <dbReference type="PROSITE" id="PS50110"/>
    </source>
</evidence>
<dbReference type="PANTHER" id="PTHR44591">
    <property type="entry name" value="STRESS RESPONSE REGULATOR PROTEIN 1"/>
    <property type="match status" value="1"/>
</dbReference>
<dbReference type="Pfam" id="PF00072">
    <property type="entry name" value="Response_reg"/>
    <property type="match status" value="1"/>
</dbReference>
<dbReference type="InterPro" id="IPR011006">
    <property type="entry name" value="CheY-like_superfamily"/>
</dbReference>
<evidence type="ECO:0000313" key="4">
    <source>
        <dbReference type="EMBL" id="BAQ16654.1"/>
    </source>
</evidence>
<accession>A0A0A8K3S6</accession>
<feature type="modified residue" description="4-aspartylphosphate" evidence="2">
    <location>
        <position position="55"/>
    </location>
</feature>
<dbReference type="PANTHER" id="PTHR44591:SF25">
    <property type="entry name" value="CHEMOTAXIS TWO-COMPONENT RESPONSE REGULATOR"/>
    <property type="match status" value="1"/>
</dbReference>
<sequence length="133" mass="14380">MNNAPVISIVDDDESVRTATQGLVRSLGFVARAFESAEDFLGSNCVDESGCLIVDVQMPNMSGLELQSVLRAKGSHVPIIFVTAFPEERYRTQAFKEGAAGFLGKPFDCDVLIEHLTAALSHDRNVAPNVQPT</sequence>
<proteinExistence type="predicted"/>